<keyword evidence="4" id="KW-1185">Reference proteome</keyword>
<dbReference type="Gene3D" id="3.90.1200.10">
    <property type="match status" value="1"/>
</dbReference>
<name>A0A015MKG7_RHIIW</name>
<protein>
    <recommendedName>
        <fullName evidence="2">Aminoglycoside phosphotransferase domain-containing protein</fullName>
    </recommendedName>
</protein>
<dbReference type="Proteomes" id="UP000022910">
    <property type="component" value="Unassembled WGS sequence"/>
</dbReference>
<dbReference type="Pfam" id="PF01636">
    <property type="entry name" value="APH"/>
    <property type="match status" value="1"/>
</dbReference>
<dbReference type="InterPro" id="IPR011009">
    <property type="entry name" value="Kinase-like_dom_sf"/>
</dbReference>
<dbReference type="CDD" id="cd05120">
    <property type="entry name" value="APH_ChoK_like"/>
    <property type="match status" value="1"/>
</dbReference>
<dbReference type="EMBL" id="JEMT01017831">
    <property type="protein sequence ID" value="EXX67338.1"/>
    <property type="molecule type" value="Genomic_DNA"/>
</dbReference>
<reference evidence="3 4" key="1">
    <citation type="submission" date="2014-02" db="EMBL/GenBank/DDBJ databases">
        <title>Single nucleus genome sequencing reveals high similarity among nuclei of an endomycorrhizal fungus.</title>
        <authorList>
            <person name="Lin K."/>
            <person name="Geurts R."/>
            <person name="Zhang Z."/>
            <person name="Limpens E."/>
            <person name="Saunders D.G."/>
            <person name="Mu D."/>
            <person name="Pang E."/>
            <person name="Cao H."/>
            <person name="Cha H."/>
            <person name="Lin T."/>
            <person name="Zhou Q."/>
            <person name="Shang Y."/>
            <person name="Li Y."/>
            <person name="Ivanov S."/>
            <person name="Sharma T."/>
            <person name="Velzen R.V."/>
            <person name="Ruijter N.D."/>
            <person name="Aanen D.K."/>
            <person name="Win J."/>
            <person name="Kamoun S."/>
            <person name="Bisseling T."/>
            <person name="Huang S."/>
        </authorList>
    </citation>
    <scope>NUCLEOTIDE SEQUENCE [LARGE SCALE GENOMIC DNA]</scope>
    <source>
        <strain evidence="4">DAOM197198w</strain>
    </source>
</reference>
<dbReference type="STRING" id="1432141.A0A015MKG7"/>
<accession>A0A015MKG7</accession>
<comment type="caution">
    <text evidence="3">The sequence shown here is derived from an EMBL/GenBank/DDBJ whole genome shotgun (WGS) entry which is preliminary data.</text>
</comment>
<feature type="region of interest" description="Disordered" evidence="1">
    <location>
        <begin position="1"/>
        <end position="20"/>
    </location>
</feature>
<feature type="compositionally biased region" description="Acidic residues" evidence="1">
    <location>
        <begin position="1"/>
        <end position="11"/>
    </location>
</feature>
<dbReference type="HOGENOM" id="CLU_043697_1_0_1"/>
<proteinExistence type="predicted"/>
<dbReference type="InterPro" id="IPR002575">
    <property type="entry name" value="Aminoglycoside_PTrfase"/>
</dbReference>
<dbReference type="OMA" id="LACYERE"/>
<dbReference type="AlphaFoldDB" id="A0A015MKG7"/>
<dbReference type="PANTHER" id="PTHR21310:SF13">
    <property type="entry name" value="AMINOGLYCOSIDE PHOSPHOTRANSFERASE DOMAIN-CONTAINING PROTEIN"/>
    <property type="match status" value="1"/>
</dbReference>
<sequence>MSKQEEIDDDNFSNSSNSSEFSVDLDYNLEGLKKIASNVFGKSCISIEKLGEGGFHKVFILKMEDDNEYIGRIAFPDYPYWKTESEVAVMKYVRERTSIRVPQVYHYESNKENLVGQEYIIMERLPGISLSDVWNNYNINEKKNILLQIINIQCILKNQKFSKIGGIFYDNNIKDFIIGQVTEETFFSEKRSELNIKRGPFNNTYDYIVAAIEKEIIYNKENFNEEEQKKWIPVYEELLSLVPKYFNNNNNNNNVNDIFILTHGDFHYTNILVDGSTNITGIIDWECSGSYPLECFCTFPVWITDNPFEDSDKKKSEENQLLQNFWVEEMKIRDPEFIRIMYDMDDFKSVIYHSAFIIYAETGKILDILENLRKK</sequence>
<evidence type="ECO:0000256" key="1">
    <source>
        <dbReference type="SAM" id="MobiDB-lite"/>
    </source>
</evidence>
<dbReference type="InterPro" id="IPR051678">
    <property type="entry name" value="AGP_Transferase"/>
</dbReference>
<evidence type="ECO:0000313" key="3">
    <source>
        <dbReference type="EMBL" id="EXX67338.1"/>
    </source>
</evidence>
<feature type="domain" description="Aminoglycoside phosphotransferase" evidence="2">
    <location>
        <begin position="56"/>
        <end position="293"/>
    </location>
</feature>
<evidence type="ECO:0000259" key="2">
    <source>
        <dbReference type="Pfam" id="PF01636"/>
    </source>
</evidence>
<organism evidence="3 4">
    <name type="scientific">Rhizophagus irregularis (strain DAOM 197198w)</name>
    <name type="common">Glomus intraradices</name>
    <dbReference type="NCBI Taxonomy" id="1432141"/>
    <lineage>
        <taxon>Eukaryota</taxon>
        <taxon>Fungi</taxon>
        <taxon>Fungi incertae sedis</taxon>
        <taxon>Mucoromycota</taxon>
        <taxon>Glomeromycotina</taxon>
        <taxon>Glomeromycetes</taxon>
        <taxon>Glomerales</taxon>
        <taxon>Glomeraceae</taxon>
        <taxon>Rhizophagus</taxon>
    </lineage>
</organism>
<gene>
    <name evidence="3" type="ORF">RirG_115290</name>
</gene>
<dbReference type="PANTHER" id="PTHR21310">
    <property type="entry name" value="AMINOGLYCOSIDE PHOSPHOTRANSFERASE-RELATED-RELATED"/>
    <property type="match status" value="1"/>
</dbReference>
<dbReference type="SUPFAM" id="SSF56112">
    <property type="entry name" value="Protein kinase-like (PK-like)"/>
    <property type="match status" value="1"/>
</dbReference>
<dbReference type="OrthoDB" id="10003767at2759"/>
<dbReference type="Gene3D" id="3.30.200.20">
    <property type="entry name" value="Phosphorylase Kinase, domain 1"/>
    <property type="match status" value="1"/>
</dbReference>
<evidence type="ECO:0000313" key="4">
    <source>
        <dbReference type="Proteomes" id="UP000022910"/>
    </source>
</evidence>